<name>A0A5C3QCZ9_9AGAR</name>
<dbReference type="OrthoDB" id="41492at2759"/>
<evidence type="ECO:0000256" key="1">
    <source>
        <dbReference type="ARBA" id="ARBA00008903"/>
    </source>
</evidence>
<proteinExistence type="inferred from homology"/>
<evidence type="ECO:0008006" key="4">
    <source>
        <dbReference type="Google" id="ProtNLM"/>
    </source>
</evidence>
<dbReference type="PANTHER" id="PTHR13812">
    <property type="entry name" value="KETIMINE REDUCTASE MU-CRYSTALLIN"/>
    <property type="match status" value="1"/>
</dbReference>
<dbReference type="SUPFAM" id="SSF51735">
    <property type="entry name" value="NAD(P)-binding Rossmann-fold domains"/>
    <property type="match status" value="1"/>
</dbReference>
<evidence type="ECO:0000313" key="3">
    <source>
        <dbReference type="Proteomes" id="UP000305067"/>
    </source>
</evidence>
<dbReference type="InterPro" id="IPR003462">
    <property type="entry name" value="ODC_Mu_crystall"/>
</dbReference>
<dbReference type="STRING" id="1884261.A0A5C3QCZ9"/>
<dbReference type="AlphaFoldDB" id="A0A5C3QCZ9"/>
<sequence>MLILSHDHVEAVLATLTTDDLLSLARRSLCTNVPPSTGDATEPARLVRPSVSYTALFMPGWLPEESQEVRSENGGSMGIKVVCVPSASNKKANGLPATTLLLDKTTGAVDAVVNAGALTAVRNTAGSLFATSLLLPKSRPAPKSLVLFGAGLQIRIHIQHFVKAYPTISTVYVVNRTTDGDSRNVQDMKTVLQGLPRTVKHTELLKLGDSHRVAETTRNADIIIAATSSEVPLFQSNDVRGGAVIILIGAYKPTMREVSPELLFRSKVPGHSDPTMASILVDTQEGVRSEAGDVIDALQISDSGSSDKKLHLVEIRALANSDPADEACKLAEEHSLRVYKSVGVAAQDIAISESVVRKARQMGLGQDVAF</sequence>
<keyword evidence="3" id="KW-1185">Reference proteome</keyword>
<dbReference type="GO" id="GO:0005737">
    <property type="term" value="C:cytoplasm"/>
    <property type="evidence" value="ECO:0007669"/>
    <property type="project" value="TreeGrafter"/>
</dbReference>
<dbReference type="InterPro" id="IPR036291">
    <property type="entry name" value="NAD(P)-bd_dom_sf"/>
</dbReference>
<comment type="similarity">
    <text evidence="1">Belongs to the ornithine cyclodeaminase/mu-crystallin family.</text>
</comment>
<dbReference type="InterPro" id="IPR023401">
    <property type="entry name" value="ODC_N"/>
</dbReference>
<dbReference type="Gene3D" id="3.30.1780.10">
    <property type="entry name" value="ornithine cyclodeaminase, domain 1"/>
    <property type="match status" value="1"/>
</dbReference>
<reference evidence="2 3" key="1">
    <citation type="journal article" date="2019" name="Nat. Ecol. Evol.">
        <title>Megaphylogeny resolves global patterns of mushroom evolution.</title>
        <authorList>
            <person name="Varga T."/>
            <person name="Krizsan K."/>
            <person name="Foldi C."/>
            <person name="Dima B."/>
            <person name="Sanchez-Garcia M."/>
            <person name="Sanchez-Ramirez S."/>
            <person name="Szollosi G.J."/>
            <person name="Szarkandi J.G."/>
            <person name="Papp V."/>
            <person name="Albert L."/>
            <person name="Andreopoulos W."/>
            <person name="Angelini C."/>
            <person name="Antonin V."/>
            <person name="Barry K.W."/>
            <person name="Bougher N.L."/>
            <person name="Buchanan P."/>
            <person name="Buyck B."/>
            <person name="Bense V."/>
            <person name="Catcheside P."/>
            <person name="Chovatia M."/>
            <person name="Cooper J."/>
            <person name="Damon W."/>
            <person name="Desjardin D."/>
            <person name="Finy P."/>
            <person name="Geml J."/>
            <person name="Haridas S."/>
            <person name="Hughes K."/>
            <person name="Justo A."/>
            <person name="Karasinski D."/>
            <person name="Kautmanova I."/>
            <person name="Kiss B."/>
            <person name="Kocsube S."/>
            <person name="Kotiranta H."/>
            <person name="LaButti K.M."/>
            <person name="Lechner B.E."/>
            <person name="Liimatainen K."/>
            <person name="Lipzen A."/>
            <person name="Lukacs Z."/>
            <person name="Mihaltcheva S."/>
            <person name="Morgado L.N."/>
            <person name="Niskanen T."/>
            <person name="Noordeloos M.E."/>
            <person name="Ohm R.A."/>
            <person name="Ortiz-Santana B."/>
            <person name="Ovrebo C."/>
            <person name="Racz N."/>
            <person name="Riley R."/>
            <person name="Savchenko A."/>
            <person name="Shiryaev A."/>
            <person name="Soop K."/>
            <person name="Spirin V."/>
            <person name="Szebenyi C."/>
            <person name="Tomsovsky M."/>
            <person name="Tulloss R.E."/>
            <person name="Uehling J."/>
            <person name="Grigoriev I.V."/>
            <person name="Vagvolgyi C."/>
            <person name="Papp T."/>
            <person name="Martin F.M."/>
            <person name="Miettinen O."/>
            <person name="Hibbett D.S."/>
            <person name="Nagy L.G."/>
        </authorList>
    </citation>
    <scope>NUCLEOTIDE SEQUENCE [LARGE SCALE GENOMIC DNA]</scope>
    <source>
        <strain evidence="2 3">CBS 309.79</strain>
    </source>
</reference>
<dbReference type="PANTHER" id="PTHR13812:SF19">
    <property type="entry name" value="KETIMINE REDUCTASE MU-CRYSTALLIN"/>
    <property type="match status" value="1"/>
</dbReference>
<organism evidence="2 3">
    <name type="scientific">Pterulicium gracile</name>
    <dbReference type="NCBI Taxonomy" id="1884261"/>
    <lineage>
        <taxon>Eukaryota</taxon>
        <taxon>Fungi</taxon>
        <taxon>Dikarya</taxon>
        <taxon>Basidiomycota</taxon>
        <taxon>Agaricomycotina</taxon>
        <taxon>Agaricomycetes</taxon>
        <taxon>Agaricomycetidae</taxon>
        <taxon>Agaricales</taxon>
        <taxon>Pleurotineae</taxon>
        <taxon>Pterulaceae</taxon>
        <taxon>Pterulicium</taxon>
    </lineage>
</organism>
<dbReference type="Proteomes" id="UP000305067">
    <property type="component" value="Unassembled WGS sequence"/>
</dbReference>
<protein>
    <recommendedName>
        <fullName evidence="4">Ornithine cyclodeaminase</fullName>
    </recommendedName>
</protein>
<dbReference type="Pfam" id="PF02423">
    <property type="entry name" value="OCD_Mu_crystall"/>
    <property type="match status" value="1"/>
</dbReference>
<accession>A0A5C3QCZ9</accession>
<dbReference type="EMBL" id="ML178840">
    <property type="protein sequence ID" value="TFK98300.1"/>
    <property type="molecule type" value="Genomic_DNA"/>
</dbReference>
<gene>
    <name evidence="2" type="ORF">BDV98DRAFT_512454</name>
</gene>
<evidence type="ECO:0000313" key="2">
    <source>
        <dbReference type="EMBL" id="TFK98300.1"/>
    </source>
</evidence>
<dbReference type="Gene3D" id="3.40.50.720">
    <property type="entry name" value="NAD(P)-binding Rossmann-like Domain"/>
    <property type="match status" value="1"/>
</dbReference>